<dbReference type="Pfam" id="PF11738">
    <property type="entry name" value="DUF3298"/>
    <property type="match status" value="1"/>
</dbReference>
<keyword evidence="3" id="KW-1185">Reference proteome</keyword>
<dbReference type="OrthoDB" id="8610451at2"/>
<dbReference type="Proteomes" id="UP000321903">
    <property type="component" value="Unassembled WGS sequence"/>
</dbReference>
<dbReference type="Gene3D" id="3.90.640.20">
    <property type="entry name" value="Heat-shock cognate protein, ATPase"/>
    <property type="match status" value="1"/>
</dbReference>
<protein>
    <submittedName>
        <fullName evidence="2">DUF3298 domain-containing protein</fullName>
    </submittedName>
</protein>
<proteinExistence type="predicted"/>
<dbReference type="InterPro" id="IPR037126">
    <property type="entry name" value="PdaC/RsiV-like_sf"/>
</dbReference>
<dbReference type="InterPro" id="IPR021729">
    <property type="entry name" value="DUF3298"/>
</dbReference>
<comment type="caution">
    <text evidence="2">The sequence shown here is derived from an EMBL/GenBank/DDBJ whole genome shotgun (WGS) entry which is preliminary data.</text>
</comment>
<reference evidence="2 3" key="1">
    <citation type="submission" date="2019-08" db="EMBL/GenBank/DDBJ databases">
        <title>Genome sequence of Psychrobacter frigidicola ACAM304 (type strain).</title>
        <authorList>
            <person name="Bowman J.P."/>
        </authorList>
    </citation>
    <scope>NUCLEOTIDE SEQUENCE [LARGE SCALE GENOMIC DNA]</scope>
    <source>
        <strain evidence="2 3">ACAM 304</strain>
    </source>
</reference>
<sequence>MSSYEKSWPFTLNDNITLTDKGIHIRYQAYDIGPYVYGMPVLSIPYSKLCGIIKPHFIPKQTQ</sequence>
<dbReference type="AlphaFoldDB" id="A0A5C7A2N2"/>
<accession>A0A5C7A2N2</accession>
<gene>
    <name evidence="2" type="ORF">ES754_09155</name>
</gene>
<dbReference type="EMBL" id="VORZ01000002">
    <property type="protein sequence ID" value="TXD97205.1"/>
    <property type="molecule type" value="Genomic_DNA"/>
</dbReference>
<evidence type="ECO:0000259" key="1">
    <source>
        <dbReference type="Pfam" id="PF11738"/>
    </source>
</evidence>
<evidence type="ECO:0000313" key="3">
    <source>
        <dbReference type="Proteomes" id="UP000321903"/>
    </source>
</evidence>
<organism evidence="2 3">
    <name type="scientific">Psychrobacter frigidicola</name>
    <dbReference type="NCBI Taxonomy" id="45611"/>
    <lineage>
        <taxon>Bacteria</taxon>
        <taxon>Pseudomonadati</taxon>
        <taxon>Pseudomonadota</taxon>
        <taxon>Gammaproteobacteria</taxon>
        <taxon>Moraxellales</taxon>
        <taxon>Moraxellaceae</taxon>
        <taxon>Psychrobacter</taxon>
    </lineage>
</organism>
<evidence type="ECO:0000313" key="2">
    <source>
        <dbReference type="EMBL" id="TXD97205.1"/>
    </source>
</evidence>
<feature type="domain" description="DUF3298" evidence="1">
    <location>
        <begin position="7"/>
        <end position="47"/>
    </location>
</feature>
<name>A0A5C7A2N2_9GAMM</name>